<dbReference type="InterPro" id="IPR013785">
    <property type="entry name" value="Aldolase_TIM"/>
</dbReference>
<dbReference type="PANTHER" id="PTHR30456">
    <property type="entry name" value="PYRIDOXINE 5'-PHOSPHATE SYNTHASE"/>
    <property type="match status" value="1"/>
</dbReference>
<proteinExistence type="predicted"/>
<reference evidence="4" key="1">
    <citation type="submission" date="2021-03" db="EMBL/GenBank/DDBJ databases">
        <authorList>
            <person name="Wang G."/>
        </authorList>
    </citation>
    <scope>NUCLEOTIDE SEQUENCE</scope>
    <source>
        <strain evidence="4">KCTC 12899</strain>
    </source>
</reference>
<evidence type="ECO:0000313" key="5">
    <source>
        <dbReference type="Proteomes" id="UP000664417"/>
    </source>
</evidence>
<protein>
    <submittedName>
        <fullName evidence="4">Pyridoxine 5'-phosphate synthase</fullName>
    </submittedName>
</protein>
<dbReference type="GO" id="GO:0005829">
    <property type="term" value="C:cytosol"/>
    <property type="evidence" value="ECO:0007669"/>
    <property type="project" value="TreeGrafter"/>
</dbReference>
<name>A0A8J7QGJ0_9BACT</name>
<keyword evidence="5" id="KW-1185">Reference proteome</keyword>
<dbReference type="PANTHER" id="PTHR30456:SF0">
    <property type="entry name" value="PYRIDOXINE 5'-PHOSPHATE SYNTHASE"/>
    <property type="match status" value="1"/>
</dbReference>
<dbReference type="Pfam" id="PF03740">
    <property type="entry name" value="PdxJ"/>
    <property type="match status" value="1"/>
</dbReference>
<comment type="caution">
    <text evidence="4">The sequence shown here is derived from an EMBL/GenBank/DDBJ whole genome shotgun (WGS) entry which is preliminary data.</text>
</comment>
<organism evidence="4 5">
    <name type="scientific">Acanthopleuribacter pedis</name>
    <dbReference type="NCBI Taxonomy" id="442870"/>
    <lineage>
        <taxon>Bacteria</taxon>
        <taxon>Pseudomonadati</taxon>
        <taxon>Acidobacteriota</taxon>
        <taxon>Holophagae</taxon>
        <taxon>Acanthopleuribacterales</taxon>
        <taxon>Acanthopleuribacteraceae</taxon>
        <taxon>Acanthopleuribacter</taxon>
    </lineage>
</organism>
<evidence type="ECO:0000313" key="4">
    <source>
        <dbReference type="EMBL" id="MBO1319685.1"/>
    </source>
</evidence>
<dbReference type="InterPro" id="IPR036130">
    <property type="entry name" value="Pyridoxine-5'_phos_synth"/>
</dbReference>
<evidence type="ECO:0000256" key="1">
    <source>
        <dbReference type="ARBA" id="ARBA00022490"/>
    </source>
</evidence>
<dbReference type="Gene3D" id="3.20.20.70">
    <property type="entry name" value="Aldolase class I"/>
    <property type="match status" value="1"/>
</dbReference>
<evidence type="ECO:0000256" key="2">
    <source>
        <dbReference type="ARBA" id="ARBA00022679"/>
    </source>
</evidence>
<dbReference type="GO" id="GO:0033856">
    <property type="term" value="F:pyridoxine 5'-phosphate synthase activity"/>
    <property type="evidence" value="ECO:0007669"/>
    <property type="project" value="InterPro"/>
</dbReference>
<dbReference type="RefSeq" id="WP_207859590.1">
    <property type="nucleotide sequence ID" value="NZ_JAFREP010000013.1"/>
</dbReference>
<dbReference type="SUPFAM" id="SSF63892">
    <property type="entry name" value="Pyridoxine 5'-phosphate synthase"/>
    <property type="match status" value="1"/>
</dbReference>
<dbReference type="InterPro" id="IPR004569">
    <property type="entry name" value="PyrdxlP_synth_PdxJ"/>
</dbReference>
<keyword evidence="1" id="KW-0963">Cytoplasm</keyword>
<accession>A0A8J7QGJ0</accession>
<dbReference type="AlphaFoldDB" id="A0A8J7QGJ0"/>
<gene>
    <name evidence="4" type="ORF">J3U88_14515</name>
</gene>
<evidence type="ECO:0000256" key="3">
    <source>
        <dbReference type="ARBA" id="ARBA00023096"/>
    </source>
</evidence>
<keyword evidence="3" id="KW-0664">Pyridoxine biosynthesis</keyword>
<sequence length="245" mass="27485">MSGYCKLIVGVDQVALLRASRNAREPDPVLFALQAEFAGADGIRAHLRIDRRHVIEEDIELLNRQVKTEFYLQVSPHQDIIHLVNGLRPHNLILAPERREEKATENGLDVALLHRELAAIIRNIDERQTRVFLMVDPQLDQVKAAAKLKVFGLALNVRDLVVDQRSIVFQKKFDAISDAVRLTRKYGMDVHLINGIEAKAIPHLLKLQGVSALHMGHPLVARSLQVGVSDAVRFYNDLIRSASPG</sequence>
<dbReference type="GO" id="GO:0008615">
    <property type="term" value="P:pyridoxine biosynthetic process"/>
    <property type="evidence" value="ECO:0007669"/>
    <property type="project" value="UniProtKB-KW"/>
</dbReference>
<dbReference type="EMBL" id="JAFREP010000013">
    <property type="protein sequence ID" value="MBO1319685.1"/>
    <property type="molecule type" value="Genomic_DNA"/>
</dbReference>
<dbReference type="Proteomes" id="UP000664417">
    <property type="component" value="Unassembled WGS sequence"/>
</dbReference>
<keyword evidence="2" id="KW-0808">Transferase</keyword>